<dbReference type="Proteomes" id="UP000299102">
    <property type="component" value="Unassembled WGS sequence"/>
</dbReference>
<comment type="caution">
    <text evidence="1">The sequence shown here is derived from an EMBL/GenBank/DDBJ whole genome shotgun (WGS) entry which is preliminary data.</text>
</comment>
<dbReference type="EMBL" id="BGZK01000699">
    <property type="protein sequence ID" value="GBP56712.1"/>
    <property type="molecule type" value="Genomic_DNA"/>
</dbReference>
<protein>
    <submittedName>
        <fullName evidence="1">Uncharacterized protein</fullName>
    </submittedName>
</protein>
<reference evidence="1 2" key="1">
    <citation type="journal article" date="2019" name="Commun. Biol.">
        <title>The bagworm genome reveals a unique fibroin gene that provides high tensile strength.</title>
        <authorList>
            <person name="Kono N."/>
            <person name="Nakamura H."/>
            <person name="Ohtoshi R."/>
            <person name="Tomita M."/>
            <person name="Numata K."/>
            <person name="Arakawa K."/>
        </authorList>
    </citation>
    <scope>NUCLEOTIDE SEQUENCE [LARGE SCALE GENOMIC DNA]</scope>
</reference>
<proteinExistence type="predicted"/>
<sequence>MYYGTSERRATSERLVRVNAPRRPRLKGINHGGSDAATFIVLPFRRNTSLSVRSCAARMDVEVDSLKLIQNPYILGASEELPVRIEPDLGFCTVRPLFLPYMRRGVTKPKW</sequence>
<keyword evidence="2" id="KW-1185">Reference proteome</keyword>
<evidence type="ECO:0000313" key="1">
    <source>
        <dbReference type="EMBL" id="GBP56712.1"/>
    </source>
</evidence>
<gene>
    <name evidence="1" type="ORF">EVAR_58161_1</name>
</gene>
<organism evidence="1 2">
    <name type="scientific">Eumeta variegata</name>
    <name type="common">Bagworm moth</name>
    <name type="synonym">Eumeta japonica</name>
    <dbReference type="NCBI Taxonomy" id="151549"/>
    <lineage>
        <taxon>Eukaryota</taxon>
        <taxon>Metazoa</taxon>
        <taxon>Ecdysozoa</taxon>
        <taxon>Arthropoda</taxon>
        <taxon>Hexapoda</taxon>
        <taxon>Insecta</taxon>
        <taxon>Pterygota</taxon>
        <taxon>Neoptera</taxon>
        <taxon>Endopterygota</taxon>
        <taxon>Lepidoptera</taxon>
        <taxon>Glossata</taxon>
        <taxon>Ditrysia</taxon>
        <taxon>Tineoidea</taxon>
        <taxon>Psychidae</taxon>
        <taxon>Oiketicinae</taxon>
        <taxon>Eumeta</taxon>
    </lineage>
</organism>
<dbReference type="AlphaFoldDB" id="A0A4C1X193"/>
<accession>A0A4C1X193</accession>
<name>A0A4C1X193_EUMVA</name>
<evidence type="ECO:0000313" key="2">
    <source>
        <dbReference type="Proteomes" id="UP000299102"/>
    </source>
</evidence>